<reference evidence="2 3" key="1">
    <citation type="submission" date="2024-09" db="EMBL/GenBank/DDBJ databases">
        <authorList>
            <person name="Sun Q."/>
            <person name="Mori K."/>
        </authorList>
    </citation>
    <scope>NUCLEOTIDE SEQUENCE [LARGE SCALE GENOMIC DNA]</scope>
    <source>
        <strain evidence="2 3">JCM 13852</strain>
    </source>
</reference>
<comment type="caution">
    <text evidence="2">The sequence shown here is derived from an EMBL/GenBank/DDBJ whole genome shotgun (WGS) entry which is preliminary data.</text>
</comment>
<keyword evidence="1" id="KW-0045">Antibiotic biosynthesis</keyword>
<protein>
    <submittedName>
        <fullName evidence="2">Uncharacterized protein</fullName>
    </submittedName>
</protein>
<dbReference type="Proteomes" id="UP001589535">
    <property type="component" value="Unassembled WGS sequence"/>
</dbReference>
<dbReference type="Gene3D" id="3.40.640.10">
    <property type="entry name" value="Type I PLP-dependent aspartate aminotransferase-like (Major domain)"/>
    <property type="match status" value="1"/>
</dbReference>
<name>A0ABV5UID4_9PSEU</name>
<dbReference type="InterPro" id="IPR015422">
    <property type="entry name" value="PyrdxlP-dep_Trfase_small"/>
</dbReference>
<dbReference type="RefSeq" id="WP_378207759.1">
    <property type="nucleotide sequence ID" value="NZ_JBHMBK010000074.1"/>
</dbReference>
<dbReference type="EMBL" id="JBHMBK010000074">
    <property type="protein sequence ID" value="MFB9691177.1"/>
    <property type="molecule type" value="Genomic_DNA"/>
</dbReference>
<dbReference type="Gene3D" id="3.90.1150.10">
    <property type="entry name" value="Aspartate Aminotransferase, domain 1"/>
    <property type="match status" value="1"/>
</dbReference>
<evidence type="ECO:0000256" key="1">
    <source>
        <dbReference type="ARBA" id="ARBA00023194"/>
    </source>
</evidence>
<dbReference type="InterPro" id="IPR015421">
    <property type="entry name" value="PyrdxlP-dep_Trfase_major"/>
</dbReference>
<gene>
    <name evidence="2" type="ORF">ACFFTO_43990</name>
</gene>
<keyword evidence="3" id="KW-1185">Reference proteome</keyword>
<organism evidence="2 3">
    <name type="scientific">Amycolatopsis plumensis</name>
    <dbReference type="NCBI Taxonomy" id="236508"/>
    <lineage>
        <taxon>Bacteria</taxon>
        <taxon>Bacillati</taxon>
        <taxon>Actinomycetota</taxon>
        <taxon>Actinomycetes</taxon>
        <taxon>Pseudonocardiales</taxon>
        <taxon>Pseudonocardiaceae</taxon>
        <taxon>Amycolatopsis</taxon>
    </lineage>
</organism>
<accession>A0ABV5UID4</accession>
<evidence type="ECO:0000313" key="3">
    <source>
        <dbReference type="Proteomes" id="UP001589535"/>
    </source>
</evidence>
<evidence type="ECO:0000313" key="2">
    <source>
        <dbReference type="EMBL" id="MFB9691177.1"/>
    </source>
</evidence>
<proteinExistence type="predicted"/>
<sequence>MLIVPALARAVLPVLVLRVLRQACAVDRVEHPDQAERHGLVCKAVRNGRIPVDRLRDRRRGHLGCADHPGDLGAGRGGVRLPRLRQPGLARWVEPGEDRPAADATRFEEWKFPYANVLGYAAAVRYALRGGLEPISLRAPGLATRFCDRLAVIPGVRVLDDVS</sequence>